<dbReference type="PANTHER" id="PTHR34649">
    <property type="entry name" value="CILIA- AND FLAGELLA-ASSOCIATED PROTEIN 99"/>
    <property type="match status" value="1"/>
</dbReference>
<dbReference type="GeneID" id="20202893"/>
<dbReference type="InParanoid" id="T1F243"/>
<reference evidence="3" key="3">
    <citation type="submission" date="2015-06" db="UniProtKB">
        <authorList>
            <consortium name="EnsemblMetazoa"/>
        </authorList>
    </citation>
    <scope>IDENTIFICATION</scope>
</reference>
<dbReference type="PANTHER" id="PTHR34649:SF1">
    <property type="entry name" value="CILIA- AND FLAGELLA-ASSOCIATED PROTEIN 99"/>
    <property type="match status" value="1"/>
</dbReference>
<proteinExistence type="predicted"/>
<name>T1F243_HELRO</name>
<gene>
    <name evidence="3" type="primary">20202893</name>
    <name evidence="2" type="ORF">HELRODRAFT_169573</name>
</gene>
<protein>
    <submittedName>
        <fullName evidence="2 3">Uncharacterized protein</fullName>
    </submittedName>
</protein>
<evidence type="ECO:0000256" key="1">
    <source>
        <dbReference type="SAM" id="MobiDB-lite"/>
    </source>
</evidence>
<dbReference type="EMBL" id="AMQM01003314">
    <property type="status" value="NOT_ANNOTATED_CDS"/>
    <property type="molecule type" value="Genomic_DNA"/>
</dbReference>
<feature type="region of interest" description="Disordered" evidence="1">
    <location>
        <begin position="159"/>
        <end position="190"/>
    </location>
</feature>
<dbReference type="CTD" id="20202893"/>
<evidence type="ECO:0000313" key="4">
    <source>
        <dbReference type="Proteomes" id="UP000015101"/>
    </source>
</evidence>
<dbReference type="KEGG" id="hro:HELRODRAFT_169573"/>
<reference evidence="2 4" key="2">
    <citation type="journal article" date="2013" name="Nature">
        <title>Insights into bilaterian evolution from three spiralian genomes.</title>
        <authorList>
            <person name="Simakov O."/>
            <person name="Marletaz F."/>
            <person name="Cho S.J."/>
            <person name="Edsinger-Gonzales E."/>
            <person name="Havlak P."/>
            <person name="Hellsten U."/>
            <person name="Kuo D.H."/>
            <person name="Larsson T."/>
            <person name="Lv J."/>
            <person name="Arendt D."/>
            <person name="Savage R."/>
            <person name="Osoegawa K."/>
            <person name="de Jong P."/>
            <person name="Grimwood J."/>
            <person name="Chapman J.A."/>
            <person name="Shapiro H."/>
            <person name="Aerts A."/>
            <person name="Otillar R.P."/>
            <person name="Terry A.Y."/>
            <person name="Boore J.L."/>
            <person name="Grigoriev I.V."/>
            <person name="Lindberg D.R."/>
            <person name="Seaver E.C."/>
            <person name="Weisblat D.A."/>
            <person name="Putnam N.H."/>
            <person name="Rokhsar D.S."/>
        </authorList>
    </citation>
    <scope>NUCLEOTIDE SEQUENCE</scope>
</reference>
<dbReference type="Proteomes" id="UP000015101">
    <property type="component" value="Unassembled WGS sequence"/>
</dbReference>
<dbReference type="HOGENOM" id="CLU_1278862_0_0_1"/>
<dbReference type="AlphaFoldDB" id="T1F243"/>
<dbReference type="EnsemblMetazoa" id="HelroT169573">
    <property type="protein sequence ID" value="HelroP169573"/>
    <property type="gene ID" value="HelroG169573"/>
</dbReference>
<evidence type="ECO:0000313" key="2">
    <source>
        <dbReference type="EMBL" id="ESO07877.1"/>
    </source>
</evidence>
<accession>T1F243</accession>
<sequence>MNEFSFQDLVNYSVEILQHYEKDDVDSKDLEEILHFTSTFEDKARTFLFELVIGCMEHSNILNVILDGFYDEEITALPSDRLTFKIFAYLLLLRHDEINHHLLSDFILMSTKPAKIIKIDNTNSAGTQSNSEELQKINRWRALFNEKVKSLNCALRSDISNQNNKNSNNQNTNNNNNNNNNINDNNINENDENVNSNFNFVIRNKMPASCHVTYVT</sequence>
<keyword evidence="4" id="KW-1185">Reference proteome</keyword>
<dbReference type="RefSeq" id="XP_009013666.1">
    <property type="nucleotide sequence ID" value="XM_009015418.1"/>
</dbReference>
<evidence type="ECO:0000313" key="3">
    <source>
        <dbReference type="EnsemblMetazoa" id="HelroP169573"/>
    </source>
</evidence>
<dbReference type="EMBL" id="KB096134">
    <property type="protein sequence ID" value="ESO07877.1"/>
    <property type="molecule type" value="Genomic_DNA"/>
</dbReference>
<dbReference type="OrthoDB" id="10262255at2759"/>
<organism evidence="3 4">
    <name type="scientific">Helobdella robusta</name>
    <name type="common">Californian leech</name>
    <dbReference type="NCBI Taxonomy" id="6412"/>
    <lineage>
        <taxon>Eukaryota</taxon>
        <taxon>Metazoa</taxon>
        <taxon>Spiralia</taxon>
        <taxon>Lophotrochozoa</taxon>
        <taxon>Annelida</taxon>
        <taxon>Clitellata</taxon>
        <taxon>Hirudinea</taxon>
        <taxon>Rhynchobdellida</taxon>
        <taxon>Glossiphoniidae</taxon>
        <taxon>Helobdella</taxon>
    </lineage>
</organism>
<dbReference type="InterPro" id="IPR039341">
    <property type="entry name" value="CFAP99"/>
</dbReference>
<reference evidence="4" key="1">
    <citation type="submission" date="2012-12" db="EMBL/GenBank/DDBJ databases">
        <authorList>
            <person name="Hellsten U."/>
            <person name="Grimwood J."/>
            <person name="Chapman J.A."/>
            <person name="Shapiro H."/>
            <person name="Aerts A."/>
            <person name="Otillar R.P."/>
            <person name="Terry A.Y."/>
            <person name="Boore J.L."/>
            <person name="Simakov O."/>
            <person name="Marletaz F."/>
            <person name="Cho S.-J."/>
            <person name="Edsinger-Gonzales E."/>
            <person name="Havlak P."/>
            <person name="Kuo D.-H."/>
            <person name="Larsson T."/>
            <person name="Lv J."/>
            <person name="Arendt D."/>
            <person name="Savage R."/>
            <person name="Osoegawa K."/>
            <person name="de Jong P."/>
            <person name="Lindberg D.R."/>
            <person name="Seaver E.C."/>
            <person name="Weisblat D.A."/>
            <person name="Putnam N.H."/>
            <person name="Grigoriev I.V."/>
            <person name="Rokhsar D.S."/>
        </authorList>
    </citation>
    <scope>NUCLEOTIDE SEQUENCE</scope>
</reference>
<feature type="compositionally biased region" description="Low complexity" evidence="1">
    <location>
        <begin position="161"/>
        <end position="190"/>
    </location>
</feature>